<keyword evidence="1" id="KW-0963">Cytoplasm</keyword>
<keyword evidence="2" id="KW-0206">Cytoskeleton</keyword>
<keyword evidence="3" id="KW-1133">Transmembrane helix</keyword>
<dbReference type="PANTHER" id="PTHR15431:SF4">
    <property type="entry name" value="PROTEIN TONNEAU 1B"/>
    <property type="match status" value="1"/>
</dbReference>
<feature type="transmembrane region" description="Helical" evidence="3">
    <location>
        <begin position="2273"/>
        <end position="2290"/>
    </location>
</feature>
<keyword evidence="3" id="KW-0812">Transmembrane</keyword>
<feature type="transmembrane region" description="Helical" evidence="3">
    <location>
        <begin position="2132"/>
        <end position="2154"/>
    </location>
</feature>
<dbReference type="Proteomes" id="UP000692954">
    <property type="component" value="Unassembled WGS sequence"/>
</dbReference>
<dbReference type="OrthoDB" id="292036at2759"/>
<proteinExistence type="predicted"/>
<feature type="transmembrane region" description="Helical" evidence="3">
    <location>
        <begin position="2181"/>
        <end position="2201"/>
    </location>
</feature>
<keyword evidence="3" id="KW-0472">Membrane</keyword>
<sequence length="2527" mass="299905">MNLVYNQLNQAARNEFQAQKLRKRTSIHFQKNNSINLRKLKGKFVFEPIKTIVEQLDDFFLMLKKNGWDRKIGFKGYKGTFKVEHLIMIETKLRVLHPLRELTIVDTQIDKEHLIILRQWVAWLQPSKLTLEFQQNEIDNEDFEEFIYPLFEREIDIKRLYIISNPGIYKGQSLKQIKNYLKEKYQKHEYYEYELLLNKDSKSIAIIKLQKQWTIQEKNDIIQQARIKIDQTCFYDFDLEKCFTEKNYQGFEHLIQLTYDLDNLEQICGLNVSDNYLGTLNSFQQTCQHLSTAKGLLELKIRSQKLLDNSTIVNSLVGDRYDKLRLNIFDISKNNSILEKTFQILSNEIFYYCKEIIFDAVLIQQLSTIFKFSIWVDAIKNRTDQLREQSQKSGKLLKYNLKRIDLKSVENYNRHDLVQKFVESLIFTEHTNFKTLTIQNCDIGRLEAWTNSFIKFKERVQKEQSSNPLLKNYKLPIKNIIMPKQTYRMEPQYITRFFNELFFTKKGGILETESFVMDNCFRQTGREEGFIKACDDIFQAIQNKEESQKNIEYSIRKVRFFDTYCDFRLSIYQCLILTENFKLEELSVEKEGMKEKVSDYKIATLNYLKKQPPNFILSLNSLQFIDIFDMSFEIYEFLELFLYHDQLRLKKLQLSNLEFNENKDYQQTFEKIVNNKDQEKYQLSVKELYLGNLKQDTAQINFIKYVIFSKFQRIEKLSLVNINFDQFTDQIDEILQESKIRNLNQKQTNEQQINENQIKNYEEQNKINIEIYNKNSIQQKNVFLENDNLNNRNYYIFQNLKYLLLNDIIITTQKLWSILLKDIIFNNQVKLEELILQKLNLDDKFIQALEDASKHLIDLQFKENPETVKEILALKKLSIIECKTQKDFLTPFFMLSTLTELKFNTCDGFNKVIQDAQEKFKQNQNYLQFNIVSIESFVLEKTILEEKQFQWFLDEIIFNWERQQIKSIGIINCDMTDELLLILSNQIKKIKNYSTQFRRYYNLRSISLRDNSKISEEAWIDFFNKLMEQKAQIQFHLKQNEQELKNKNLVNANSDNEENEEEINSKNFLNGQKDVQIQETKKQKEFNEQQIDSQKLSIQEKATRVELLATSNAEQLYENELQVKDKVINNFQDFKPKFPSNLLHISLNLEFNTVTKKEKDKLYYNIIVGLIINVESQISSIKLTNVDLSIFMPNVQKAQELIGILINKCYKNQAKNFKSKIEKIFLNVKTTDEDDVQLFVKTFICSNHIQLKNLELSGFQNNGIIRQILKQLPNRTEYVLETLKLDITEQLTEGETFQFLEKVILGSVLPIKVLKLGKAIQFSKTQLSELLLNEQLIPLSHYIITINDEEEQLQIHSQILELLFQQNCKLKILDITKSQNMNKLLERIIENINQNLSIQLALEELYFNGQIKADSKFLSFLFRILKNLKQLKFDDLVVENKQAVENFLMDSHIEIIQRNNSIIEVKKITGDGLAPFVENFLLNDKIGFSQISLKDHDLLTKLTTLNQINNIKTLKLDMGLIYNSSVQLSENGLTLIAEKFIYNEESYCEELLLFQLHLRIPTVKAIVKPAQKFRDNIAAQKRQGSCQLKIKVIVFYYSLYLLDEGHDLLFKDLFYFEYINIERLQLQVTNFNNQNCKSLYTNGENWMKFQQTYNRQYKTKYPLKYLDVSRNEFVSEKKVWSDFLNFSIFSDMMPDLETFNINFMAINDLITEYIVENALNYLNQKPRNFKLPVKRINFSQNSSLTAIGWKNIFDNFFLHPKVDLIELNMMSTMLDSSEKLDVIYNCFRNRINKTPTKNLKLEMFLCYNVTIKDMIKPFLAKPPIDYKPPPHLAVQIDYESWKYGIYDGIPEEYGEKVLNYQRLFYQYAEFEDTGKWKEFEDVKISTFHLDFCEHYLKKMNSYFKQHQIKNPQIYLNLNTLKVFTSIFRYTMERPGKPFPYQLIFQRETFRFLKTRGSIIYKINLIQSEFPNLEMISQYDVINIWKQVKSWRSSIDQIQIEYSLNDDLCEEMLRQGYTEKDIIQLIRIIPPKSVRIQGGLSLPAIKGLYSILYDSHYFQYSTVNYKFNSFLNTGIGYALRETAYSYQDKNVFSSKMKRMFYSIFNFFVSKADKFEFDTEIQNLNTYLSNRKMFFFLIALNNIVFWIVTLISPYFFSHYYNGDSTKEDKEYYCIAGTSNEANYVYYAFAVISTFIEAFLFYQFQLQIPNHIDKIEIKIEKVQEEVEEAPINNINQGQEIKSNQVAPQIFDRAKKTYIDVQKAFQVHQKKFAESKVLQIFLVLLNLVFSQLYKFDLFNDVVFILTCYYCDERILFILSLIITAVTQGIHILQYLYLLFVRITQTETTAKILSTKFINDIYQIAFLGRNQALSNQLDKVAPYNVSIIPNIWLTRTFLPDQAGRSMSNPIKAYFMQFMLEDFPQTALQAYFVIKQGLQKGDLSGQVILIIITSIYNFMSSFYLFMSIRPSTLNQDDFDRLSNIKKAQYLDIKEQQLKQEQNQLKLYTEIFQTPFRVASPIKQQLDEEHEQLL</sequence>
<keyword evidence="5" id="KW-1185">Reference proteome</keyword>
<reference evidence="4" key="1">
    <citation type="submission" date="2021-01" db="EMBL/GenBank/DDBJ databases">
        <authorList>
            <consortium name="Genoscope - CEA"/>
            <person name="William W."/>
        </authorList>
    </citation>
    <scope>NUCLEOTIDE SEQUENCE</scope>
</reference>
<feature type="transmembrane region" description="Helical" evidence="3">
    <location>
        <begin position="2310"/>
        <end position="2336"/>
    </location>
</feature>
<evidence type="ECO:0000256" key="2">
    <source>
        <dbReference type="ARBA" id="ARBA00023212"/>
    </source>
</evidence>
<evidence type="ECO:0000256" key="1">
    <source>
        <dbReference type="ARBA" id="ARBA00022490"/>
    </source>
</evidence>
<gene>
    <name evidence="4" type="ORF">PSON_ATCC_30995.1.T0640152</name>
</gene>
<organism evidence="4 5">
    <name type="scientific">Paramecium sonneborni</name>
    <dbReference type="NCBI Taxonomy" id="65129"/>
    <lineage>
        <taxon>Eukaryota</taxon>
        <taxon>Sar</taxon>
        <taxon>Alveolata</taxon>
        <taxon>Ciliophora</taxon>
        <taxon>Intramacronucleata</taxon>
        <taxon>Oligohymenophorea</taxon>
        <taxon>Peniculida</taxon>
        <taxon>Parameciidae</taxon>
        <taxon>Paramecium</taxon>
    </lineage>
</organism>
<comment type="caution">
    <text evidence="4">The sequence shown here is derived from an EMBL/GenBank/DDBJ whole genome shotgun (WGS) entry which is preliminary data.</text>
</comment>
<dbReference type="EMBL" id="CAJJDN010000064">
    <property type="protein sequence ID" value="CAD8095391.1"/>
    <property type="molecule type" value="Genomic_DNA"/>
</dbReference>
<dbReference type="PANTHER" id="PTHR15431">
    <property type="entry name" value="FGFR1 ONCOGENE PARTNER/LISH DOMAIN-CONTAINING PROTEIN"/>
    <property type="match status" value="1"/>
</dbReference>
<evidence type="ECO:0000313" key="4">
    <source>
        <dbReference type="EMBL" id="CAD8095391.1"/>
    </source>
</evidence>
<evidence type="ECO:0000313" key="5">
    <source>
        <dbReference type="Proteomes" id="UP000692954"/>
    </source>
</evidence>
<feature type="transmembrane region" description="Helical" evidence="3">
    <location>
        <begin position="2441"/>
        <end position="2460"/>
    </location>
</feature>
<protein>
    <submittedName>
        <fullName evidence="4">Uncharacterized protein</fullName>
    </submittedName>
</protein>
<name>A0A8S1NY74_9CILI</name>
<accession>A0A8S1NY74</accession>
<evidence type="ECO:0000256" key="3">
    <source>
        <dbReference type="SAM" id="Phobius"/>
    </source>
</evidence>